<evidence type="ECO:0000313" key="2">
    <source>
        <dbReference type="Proteomes" id="UP000555756"/>
    </source>
</evidence>
<gene>
    <name evidence="1" type="ORF">HLH34_02695</name>
</gene>
<protein>
    <recommendedName>
        <fullName evidence="3">Anti-sigma factor NepR domain-containing protein</fullName>
    </recommendedName>
</protein>
<dbReference type="Proteomes" id="UP000555756">
    <property type="component" value="Unassembled WGS sequence"/>
</dbReference>
<dbReference type="EMBL" id="JABEQF010000002">
    <property type="protein sequence ID" value="MBB2188871.1"/>
    <property type="molecule type" value="Genomic_DNA"/>
</dbReference>
<evidence type="ECO:0000313" key="1">
    <source>
        <dbReference type="EMBL" id="MBB2188871.1"/>
    </source>
</evidence>
<organism evidence="1 2">
    <name type="scientific">Gluconacetobacter azotocaptans</name>
    <dbReference type="NCBI Taxonomy" id="142834"/>
    <lineage>
        <taxon>Bacteria</taxon>
        <taxon>Pseudomonadati</taxon>
        <taxon>Pseudomonadota</taxon>
        <taxon>Alphaproteobacteria</taxon>
        <taxon>Acetobacterales</taxon>
        <taxon>Acetobacteraceae</taxon>
        <taxon>Gluconacetobacter</taxon>
    </lineage>
</organism>
<dbReference type="AlphaFoldDB" id="A0A7W4JQ70"/>
<proteinExistence type="predicted"/>
<keyword evidence="2" id="KW-1185">Reference proteome</keyword>
<reference evidence="1 2" key="1">
    <citation type="submission" date="2020-04" db="EMBL/GenBank/DDBJ databases">
        <title>Description of novel Gluconacetobacter.</title>
        <authorList>
            <person name="Sombolestani A."/>
        </authorList>
    </citation>
    <scope>NUCLEOTIDE SEQUENCE [LARGE SCALE GENOMIC DNA]</scope>
    <source>
        <strain evidence="1 2">LMG 21311</strain>
    </source>
</reference>
<comment type="caution">
    <text evidence="1">The sequence shown here is derived from an EMBL/GenBank/DDBJ whole genome shotgun (WGS) entry which is preliminary data.</text>
</comment>
<name>A0A7W4JQ70_9PROT</name>
<accession>A0A7W4JQ70</accession>
<sequence>MQITHHRHTQDDDVPFDLWLRRELHMLFDAVADEPIPPDLVRLVEQGPEDWRVREPCLPR</sequence>
<evidence type="ECO:0008006" key="3">
    <source>
        <dbReference type="Google" id="ProtNLM"/>
    </source>
</evidence>